<keyword evidence="3" id="KW-1185">Reference proteome</keyword>
<dbReference type="Proteomes" id="UP000285060">
    <property type="component" value="Unassembled WGS sequence"/>
</dbReference>
<gene>
    <name evidence="2" type="ORF">DYB32_000518</name>
    <name evidence="1" type="ORF">H310_12910</name>
</gene>
<dbReference type="RefSeq" id="XP_008878398.1">
    <property type="nucleotide sequence ID" value="XM_008880176.1"/>
</dbReference>
<dbReference type="Pfam" id="PF10152">
    <property type="entry name" value="CCDC53"/>
    <property type="match status" value="1"/>
</dbReference>
<dbReference type="GeneID" id="20089960"/>
<evidence type="ECO:0000313" key="1">
    <source>
        <dbReference type="EMBL" id="ETV92877.1"/>
    </source>
</evidence>
<evidence type="ECO:0000313" key="3">
    <source>
        <dbReference type="Proteomes" id="UP000285060"/>
    </source>
</evidence>
<dbReference type="EMBL" id="KI913996">
    <property type="protein sequence ID" value="ETV92877.1"/>
    <property type="molecule type" value="Genomic_DNA"/>
</dbReference>
<proteinExistence type="predicted"/>
<organism evidence="1">
    <name type="scientific">Aphanomyces invadans</name>
    <dbReference type="NCBI Taxonomy" id="157072"/>
    <lineage>
        <taxon>Eukaryota</taxon>
        <taxon>Sar</taxon>
        <taxon>Stramenopiles</taxon>
        <taxon>Oomycota</taxon>
        <taxon>Saprolegniomycetes</taxon>
        <taxon>Saprolegniales</taxon>
        <taxon>Verrucalvaceae</taxon>
        <taxon>Aphanomyces</taxon>
    </lineage>
</organism>
<reference evidence="1" key="1">
    <citation type="submission" date="2013-12" db="EMBL/GenBank/DDBJ databases">
        <title>The Genome Sequence of Aphanomyces invadans NJM9701.</title>
        <authorList>
            <consortium name="The Broad Institute Genomics Platform"/>
            <person name="Russ C."/>
            <person name="Tyler B."/>
            <person name="van West P."/>
            <person name="Dieguez-Uribeondo J."/>
            <person name="Young S.K."/>
            <person name="Zeng Q."/>
            <person name="Gargeya S."/>
            <person name="Fitzgerald M."/>
            <person name="Abouelleil A."/>
            <person name="Alvarado L."/>
            <person name="Chapman S.B."/>
            <person name="Gainer-Dewar J."/>
            <person name="Goldberg J."/>
            <person name="Griggs A."/>
            <person name="Gujja S."/>
            <person name="Hansen M."/>
            <person name="Howarth C."/>
            <person name="Imamovic A."/>
            <person name="Ireland A."/>
            <person name="Larimer J."/>
            <person name="McCowan C."/>
            <person name="Murphy C."/>
            <person name="Pearson M."/>
            <person name="Poon T.W."/>
            <person name="Priest M."/>
            <person name="Roberts A."/>
            <person name="Saif S."/>
            <person name="Shea T."/>
            <person name="Sykes S."/>
            <person name="Wortman J."/>
            <person name="Nusbaum C."/>
            <person name="Birren B."/>
        </authorList>
    </citation>
    <scope>NUCLEOTIDE SEQUENCE [LARGE SCALE GENOMIC DNA]</scope>
    <source>
        <strain evidence="1">NJM9701</strain>
    </source>
</reference>
<dbReference type="GO" id="GO:0071203">
    <property type="term" value="C:WASH complex"/>
    <property type="evidence" value="ECO:0007669"/>
    <property type="project" value="InterPro"/>
</dbReference>
<dbReference type="VEuPathDB" id="FungiDB:H310_12910"/>
<dbReference type="InterPro" id="IPR019309">
    <property type="entry name" value="WASHC3"/>
</dbReference>
<dbReference type="AlphaFoldDB" id="A0A024THS2"/>
<dbReference type="EMBL" id="QUSY01000012">
    <property type="protein sequence ID" value="RHY34954.1"/>
    <property type="molecule type" value="Genomic_DNA"/>
</dbReference>
<dbReference type="OrthoDB" id="268027at2759"/>
<evidence type="ECO:0000313" key="2">
    <source>
        <dbReference type="EMBL" id="RHY34954.1"/>
    </source>
</evidence>
<sequence>MNMLTSAAQSVLYAFTTCVDARSSRRLRAESIETEAPFLEMKEKSTKSNFDAPSTLVLSTPVEKYVRMVQAGITMDKVKLKMSMEGVDPQLLDYAAQAAPNKSLYDPHQSQQHLPVMSV</sequence>
<accession>A0A024THS2</accession>
<name>A0A024THS2_9STRA</name>
<reference evidence="2 3" key="2">
    <citation type="submission" date="2018-08" db="EMBL/GenBank/DDBJ databases">
        <title>Aphanomyces genome sequencing and annotation.</title>
        <authorList>
            <person name="Minardi D."/>
            <person name="Oidtmann B."/>
            <person name="Van Der Giezen M."/>
            <person name="Studholme D.J."/>
        </authorList>
    </citation>
    <scope>NUCLEOTIDE SEQUENCE [LARGE SCALE GENOMIC DNA]</scope>
    <source>
        <strain evidence="2 3">NJM0002</strain>
    </source>
</reference>
<protein>
    <submittedName>
        <fullName evidence="1">Uncharacterized protein</fullName>
    </submittedName>
</protein>